<dbReference type="NCBIfam" id="TIGR00621">
    <property type="entry name" value="ssb"/>
    <property type="match status" value="1"/>
</dbReference>
<dbReference type="GO" id="GO:0006260">
    <property type="term" value="P:DNA replication"/>
    <property type="evidence" value="ECO:0007669"/>
    <property type="project" value="InterPro"/>
</dbReference>
<accession>A0A7V3V0E3</accession>
<dbReference type="PANTHER" id="PTHR10302:SF27">
    <property type="entry name" value="SINGLE-STRANDED DNA-BINDING PROTEIN"/>
    <property type="match status" value="1"/>
</dbReference>
<dbReference type="Gene3D" id="2.40.50.140">
    <property type="entry name" value="Nucleic acid-binding proteins"/>
    <property type="match status" value="1"/>
</dbReference>
<comment type="caution">
    <text evidence="5">The sequence shown here is derived from an EMBL/GenBank/DDBJ whole genome shotgun (WGS) entry which is preliminary data.</text>
</comment>
<evidence type="ECO:0000256" key="3">
    <source>
        <dbReference type="RuleBase" id="RU000524"/>
    </source>
</evidence>
<dbReference type="GO" id="GO:0003697">
    <property type="term" value="F:single-stranded DNA binding"/>
    <property type="evidence" value="ECO:0007669"/>
    <property type="project" value="UniProtKB-UniRule"/>
</dbReference>
<evidence type="ECO:0000256" key="2">
    <source>
        <dbReference type="HAMAP-Rule" id="MF_00984"/>
    </source>
</evidence>
<dbReference type="CDD" id="cd04496">
    <property type="entry name" value="SSB_OBF"/>
    <property type="match status" value="1"/>
</dbReference>
<evidence type="ECO:0000313" key="5">
    <source>
        <dbReference type="EMBL" id="HGD13835.1"/>
    </source>
</evidence>
<comment type="caution">
    <text evidence="2">Lacks conserved residue(s) required for the propagation of feature annotation.</text>
</comment>
<dbReference type="AlphaFoldDB" id="A0A7V3V0E3"/>
<keyword evidence="1 2" id="KW-0238">DNA-binding</keyword>
<protein>
    <recommendedName>
        <fullName evidence="2 3">Single-stranded DNA-binding protein</fullName>
        <shortName evidence="2">SSB</shortName>
    </recommendedName>
</protein>
<dbReference type="InterPro" id="IPR000424">
    <property type="entry name" value="Primosome_PriB/ssb"/>
</dbReference>
<dbReference type="Pfam" id="PF00436">
    <property type="entry name" value="SSB"/>
    <property type="match status" value="1"/>
</dbReference>
<proteinExistence type="inferred from homology"/>
<reference evidence="5" key="1">
    <citation type="journal article" date="2020" name="mSystems">
        <title>Genome- and Community-Level Interaction Insights into Carbon Utilization and Element Cycling Functions of Hydrothermarchaeota in Hydrothermal Sediment.</title>
        <authorList>
            <person name="Zhou Z."/>
            <person name="Liu Y."/>
            <person name="Xu W."/>
            <person name="Pan J."/>
            <person name="Luo Z.H."/>
            <person name="Li M."/>
        </authorList>
    </citation>
    <scope>NUCLEOTIDE SEQUENCE [LARGE SCALE GENOMIC DNA]</scope>
    <source>
        <strain evidence="5">SpSt-914</strain>
    </source>
</reference>
<dbReference type="InterPro" id="IPR011344">
    <property type="entry name" value="ssDNA-bd"/>
</dbReference>
<organism evidence="5">
    <name type="scientific">candidate division WOR-3 bacterium</name>
    <dbReference type="NCBI Taxonomy" id="2052148"/>
    <lineage>
        <taxon>Bacteria</taxon>
        <taxon>Bacteria division WOR-3</taxon>
    </lineage>
</organism>
<dbReference type="InterPro" id="IPR012340">
    <property type="entry name" value="NA-bd_OB-fold"/>
</dbReference>
<dbReference type="EMBL" id="DTMZ01000178">
    <property type="protein sequence ID" value="HGD13835.1"/>
    <property type="molecule type" value="Genomic_DNA"/>
</dbReference>
<dbReference type="HAMAP" id="MF_00984">
    <property type="entry name" value="SSB"/>
    <property type="match status" value="1"/>
</dbReference>
<feature type="region of interest" description="Disordered" evidence="4">
    <location>
        <begin position="134"/>
        <end position="166"/>
    </location>
</feature>
<dbReference type="PANTHER" id="PTHR10302">
    <property type="entry name" value="SINGLE-STRANDED DNA-BINDING PROTEIN"/>
    <property type="match status" value="1"/>
</dbReference>
<dbReference type="PROSITE" id="PS50935">
    <property type="entry name" value="SSB"/>
    <property type="match status" value="1"/>
</dbReference>
<name>A0A7V3V0E3_UNCW3</name>
<dbReference type="GO" id="GO:0009295">
    <property type="term" value="C:nucleoid"/>
    <property type="evidence" value="ECO:0007669"/>
    <property type="project" value="TreeGrafter"/>
</dbReference>
<feature type="compositionally biased region" description="Basic and acidic residues" evidence="4">
    <location>
        <begin position="155"/>
        <end position="166"/>
    </location>
</feature>
<comment type="subunit">
    <text evidence="2">Homotetramer.</text>
</comment>
<evidence type="ECO:0000256" key="4">
    <source>
        <dbReference type="SAM" id="MobiDB-lite"/>
    </source>
</evidence>
<evidence type="ECO:0000256" key="1">
    <source>
        <dbReference type="ARBA" id="ARBA00023125"/>
    </source>
</evidence>
<dbReference type="SUPFAM" id="SSF50249">
    <property type="entry name" value="Nucleic acid-binding proteins"/>
    <property type="match status" value="1"/>
</dbReference>
<gene>
    <name evidence="5" type="ORF">ENX16_07155</name>
</gene>
<sequence>MNDQKPNKSNSFRTEGGTGQGLRLVYLNNVILMGRLVADPDIRYTPKGTPHCTFRIALNRRFKDQNTNDWREETYFFTISTWGPMADRLSDRLKKGSAVLIQGELRSRSWETQTGEKRNVVEIHARNIQLLDRALPSDTELTQPEPDLPPDEEPDIPKDQLDDIPF</sequence>